<evidence type="ECO:0000313" key="2">
    <source>
        <dbReference type="WBParaSite" id="nRc.2.0.1.t31436-RA"/>
    </source>
</evidence>
<protein>
    <submittedName>
        <fullName evidence="2">Uncharacterized protein</fullName>
    </submittedName>
</protein>
<dbReference type="Proteomes" id="UP000887565">
    <property type="component" value="Unplaced"/>
</dbReference>
<reference evidence="2" key="1">
    <citation type="submission" date="2022-11" db="UniProtKB">
        <authorList>
            <consortium name="WormBaseParasite"/>
        </authorList>
    </citation>
    <scope>IDENTIFICATION</scope>
</reference>
<dbReference type="AlphaFoldDB" id="A0A915JYA8"/>
<proteinExistence type="predicted"/>
<sequence>MDSFSTVLEYKSSKIFSAKLEAIYNLLVGFKFTKCGYTTNNLCKLTTESLGEGLLLDASTLPKNIIKTINSEE</sequence>
<organism evidence="1 2">
    <name type="scientific">Romanomermis culicivorax</name>
    <name type="common">Nematode worm</name>
    <dbReference type="NCBI Taxonomy" id="13658"/>
    <lineage>
        <taxon>Eukaryota</taxon>
        <taxon>Metazoa</taxon>
        <taxon>Ecdysozoa</taxon>
        <taxon>Nematoda</taxon>
        <taxon>Enoplea</taxon>
        <taxon>Dorylaimia</taxon>
        <taxon>Mermithida</taxon>
        <taxon>Mermithoidea</taxon>
        <taxon>Mermithidae</taxon>
        <taxon>Romanomermis</taxon>
    </lineage>
</organism>
<name>A0A915JYA8_ROMCU</name>
<dbReference type="WBParaSite" id="nRc.2.0.1.t31436-RA">
    <property type="protein sequence ID" value="nRc.2.0.1.t31436-RA"/>
    <property type="gene ID" value="nRc.2.0.1.g31436"/>
</dbReference>
<accession>A0A915JYA8</accession>
<evidence type="ECO:0000313" key="1">
    <source>
        <dbReference type="Proteomes" id="UP000887565"/>
    </source>
</evidence>
<keyword evidence="1" id="KW-1185">Reference proteome</keyword>